<proteinExistence type="predicted"/>
<keyword evidence="3" id="KW-1185">Reference proteome</keyword>
<name>K4BMT8_SOLLC</name>
<accession>K4BMT8</accession>
<dbReference type="PaxDb" id="4081-Solyc03g121390.1.1"/>
<reference evidence="2" key="1">
    <citation type="journal article" date="2012" name="Nature">
        <title>The tomato genome sequence provides insights into fleshy fruit evolution.</title>
        <authorList>
            <consortium name="Tomato Genome Consortium"/>
        </authorList>
    </citation>
    <scope>NUCLEOTIDE SEQUENCE [LARGE SCALE GENOMIC DNA]</scope>
    <source>
        <strain evidence="2">cv. Heinz 1706</strain>
    </source>
</reference>
<evidence type="ECO:0000313" key="2">
    <source>
        <dbReference type="EnsemblPlants" id="Solyc03g121390.1.1"/>
    </source>
</evidence>
<dbReference type="AlphaFoldDB" id="K4BMT8"/>
<feature type="repeat" description="HEAT" evidence="1">
    <location>
        <begin position="87"/>
        <end position="125"/>
    </location>
</feature>
<sequence>MEEAFPSNGVWEVASTLTVLSAISAYPPPNNRLQSRRMNMITAFRGQIMKLKRLATAPQIWPTARATSCGLFHIAYATASVILQNELKKLYVELCRDPSNRVREAAAVKIGTFAATIERTAYTKSCEGMFSSKEAIGATRIEWIWFLPFSGYFVMMIKYSRYQIHINMLFQLDELFGVYLNVLLVANSGKIPAFCTFAKLLAS</sequence>
<protein>
    <submittedName>
        <fullName evidence="2">Uncharacterized protein</fullName>
    </submittedName>
</protein>
<dbReference type="Proteomes" id="UP000004994">
    <property type="component" value="Chromosome 3"/>
</dbReference>
<dbReference type="Gene3D" id="1.25.10.10">
    <property type="entry name" value="Leucine-rich Repeat Variant"/>
    <property type="match status" value="1"/>
</dbReference>
<evidence type="ECO:0000256" key="1">
    <source>
        <dbReference type="PROSITE-ProRule" id="PRU00103"/>
    </source>
</evidence>
<dbReference type="EnsemblPlants" id="Solyc03g121390.1.1">
    <property type="protein sequence ID" value="Solyc03g121390.1.1"/>
    <property type="gene ID" value="Solyc03g121390.1"/>
</dbReference>
<reference evidence="2" key="2">
    <citation type="submission" date="2015-06" db="UniProtKB">
        <authorList>
            <consortium name="EnsemblPlants"/>
        </authorList>
    </citation>
    <scope>IDENTIFICATION</scope>
    <source>
        <strain evidence="2">cv. Heinz 1706</strain>
    </source>
</reference>
<dbReference type="Gramene" id="Solyc03g121390.1.1">
    <property type="protein sequence ID" value="Solyc03g121390.1.1"/>
    <property type="gene ID" value="Solyc03g121390.1"/>
</dbReference>
<dbReference type="eggNOG" id="KOG0211">
    <property type="taxonomic scope" value="Eukaryota"/>
</dbReference>
<dbReference type="InterPro" id="IPR011989">
    <property type="entry name" value="ARM-like"/>
</dbReference>
<organism evidence="2">
    <name type="scientific">Solanum lycopersicum</name>
    <name type="common">Tomato</name>
    <name type="synonym">Lycopersicon esculentum</name>
    <dbReference type="NCBI Taxonomy" id="4081"/>
    <lineage>
        <taxon>Eukaryota</taxon>
        <taxon>Viridiplantae</taxon>
        <taxon>Streptophyta</taxon>
        <taxon>Embryophyta</taxon>
        <taxon>Tracheophyta</taxon>
        <taxon>Spermatophyta</taxon>
        <taxon>Magnoliopsida</taxon>
        <taxon>eudicotyledons</taxon>
        <taxon>Gunneridae</taxon>
        <taxon>Pentapetalae</taxon>
        <taxon>asterids</taxon>
        <taxon>lamiids</taxon>
        <taxon>Solanales</taxon>
        <taxon>Solanaceae</taxon>
        <taxon>Solanoideae</taxon>
        <taxon>Solaneae</taxon>
        <taxon>Solanum</taxon>
        <taxon>Solanum subgen. Lycopersicon</taxon>
    </lineage>
</organism>
<dbReference type="PROSITE" id="PS50077">
    <property type="entry name" value="HEAT_REPEAT"/>
    <property type="match status" value="1"/>
</dbReference>
<dbReference type="HOGENOM" id="CLU_1350924_0_0_1"/>
<evidence type="ECO:0000313" key="3">
    <source>
        <dbReference type="Proteomes" id="UP000004994"/>
    </source>
</evidence>
<dbReference type="InParanoid" id="K4BMT8"/>
<dbReference type="STRING" id="4081.K4BMT8"/>
<dbReference type="InterPro" id="IPR021133">
    <property type="entry name" value="HEAT_type_2"/>
</dbReference>